<gene>
    <name evidence="2" type="ORF">OKC24_01865</name>
</gene>
<dbReference type="Pfam" id="PF24043">
    <property type="entry name" value="DUF7352"/>
    <property type="match status" value="1"/>
</dbReference>
<protein>
    <recommendedName>
        <fullName evidence="1">DUF7352 domain-containing protein</fullName>
    </recommendedName>
</protein>
<name>A0ABT3NEE3_9GAMM</name>
<feature type="domain" description="DUF7352" evidence="1">
    <location>
        <begin position="1"/>
        <end position="89"/>
    </location>
</feature>
<keyword evidence="3" id="KW-1185">Reference proteome</keyword>
<organism evidence="2 3">
    <name type="scientific">Acinetobacter entericus</name>
    <dbReference type="NCBI Taxonomy" id="2989714"/>
    <lineage>
        <taxon>Bacteria</taxon>
        <taxon>Pseudomonadati</taxon>
        <taxon>Pseudomonadota</taxon>
        <taxon>Gammaproteobacteria</taxon>
        <taxon>Moraxellales</taxon>
        <taxon>Moraxellaceae</taxon>
        <taxon>Acinetobacter</taxon>
    </lineage>
</organism>
<dbReference type="RefSeq" id="WP_265464649.1">
    <property type="nucleotide sequence ID" value="NZ_JAPEQW010000002.1"/>
</dbReference>
<sequence>MSAQILKYELTDAWEQQVELYEGAQILDLEYKQDKVYLWAAVEANKPKCSFTIRTVETGGSIDLIKHIHIKTLHLISPWGQPLVLHYFRAI</sequence>
<evidence type="ECO:0000259" key="1">
    <source>
        <dbReference type="Pfam" id="PF24043"/>
    </source>
</evidence>
<dbReference type="InterPro" id="IPR055776">
    <property type="entry name" value="DUF7352"/>
</dbReference>
<dbReference type="EMBL" id="JAPEQW010000002">
    <property type="protein sequence ID" value="MCW8037932.1"/>
    <property type="molecule type" value="Genomic_DNA"/>
</dbReference>
<reference evidence="2 3" key="1">
    <citation type="submission" date="2022-11" db="EMBL/GenBank/DDBJ databases">
        <title>Acinetobacter entericus sp. nov., isolated from the gut of the plastic-eating larvae of the Coleoptera insect Zophobas atratus.</title>
        <authorList>
            <person name="Dong X."/>
            <person name="Yang Y."/>
        </authorList>
    </citation>
    <scope>NUCLEOTIDE SEQUENCE [LARGE SCALE GENOMIC DNA]</scope>
    <source>
        <strain evidence="2 3">BIT-DXN8</strain>
    </source>
</reference>
<proteinExistence type="predicted"/>
<comment type="caution">
    <text evidence="2">The sequence shown here is derived from an EMBL/GenBank/DDBJ whole genome shotgun (WGS) entry which is preliminary data.</text>
</comment>
<accession>A0ABT3NEE3</accession>
<evidence type="ECO:0000313" key="2">
    <source>
        <dbReference type="EMBL" id="MCW8037932.1"/>
    </source>
</evidence>
<dbReference type="Proteomes" id="UP001209682">
    <property type="component" value="Unassembled WGS sequence"/>
</dbReference>
<evidence type="ECO:0000313" key="3">
    <source>
        <dbReference type="Proteomes" id="UP001209682"/>
    </source>
</evidence>